<evidence type="ECO:0000313" key="2">
    <source>
        <dbReference type="EMBL" id="KUF82718.1"/>
    </source>
</evidence>
<dbReference type="AlphaFoldDB" id="A0A0W8CFA5"/>
<feature type="compositionally biased region" description="Basic and acidic residues" evidence="1">
    <location>
        <begin position="197"/>
        <end position="212"/>
    </location>
</feature>
<organism evidence="2 3">
    <name type="scientific">Phytophthora nicotianae</name>
    <name type="common">Potato buckeye rot agent</name>
    <name type="synonym">Phytophthora parasitica</name>
    <dbReference type="NCBI Taxonomy" id="4792"/>
    <lineage>
        <taxon>Eukaryota</taxon>
        <taxon>Sar</taxon>
        <taxon>Stramenopiles</taxon>
        <taxon>Oomycota</taxon>
        <taxon>Peronosporomycetes</taxon>
        <taxon>Peronosporales</taxon>
        <taxon>Peronosporaceae</taxon>
        <taxon>Phytophthora</taxon>
    </lineage>
</organism>
<feature type="region of interest" description="Disordered" evidence="1">
    <location>
        <begin position="33"/>
        <end position="73"/>
    </location>
</feature>
<feature type="compositionally biased region" description="Polar residues" evidence="1">
    <location>
        <begin position="315"/>
        <end position="325"/>
    </location>
</feature>
<comment type="caution">
    <text evidence="2">The sequence shown here is derived from an EMBL/GenBank/DDBJ whole genome shotgun (WGS) entry which is preliminary data.</text>
</comment>
<reference evidence="2 3" key="1">
    <citation type="submission" date="2015-11" db="EMBL/GenBank/DDBJ databases">
        <title>Genomes and virulence difference between two physiological races of Phytophthora nicotianae.</title>
        <authorList>
            <person name="Liu H."/>
            <person name="Ma X."/>
            <person name="Yu H."/>
            <person name="Fang D."/>
            <person name="Li Y."/>
            <person name="Wang X."/>
            <person name="Wang W."/>
            <person name="Dong Y."/>
            <person name="Xiao B."/>
        </authorList>
    </citation>
    <scope>NUCLEOTIDE SEQUENCE [LARGE SCALE GENOMIC DNA]</scope>
    <source>
        <strain evidence="3">race 0</strain>
    </source>
</reference>
<sequence>MELRQDQMSLNVERAFTAILSLAQRAIDQEERLARSVEAQKSPKPEFTASSREGSRSTPPGVPSEVSSSPAVPSLEVLIRQAEEAARAELERHWEQRQAEVEEEKKAWTTDIERTLNVQLSAFQQKIRDLEDAPNRDQATIRILRKVPETRSRNLPATSSQVQGAEGSPLPDPVTQESGRATLHPQSGNAIKGHAGGRRDRMGMDSETDKLRAALRGVTEVKYVKEEPVARSREVASEAVEPKGARATFQQAEIKPSASDTRGDGQKSVPKKPRKERSRRSSRKDKDSSGPDSDPESSDSSSNSSDSDSDASFRNAPTNYATMKTTPAGTTVMQFRPYVSSSTLDDFDEKASLTARRRWWERFLNLTIQGGWSDEMKVYELKLKMPPAVRNWRGQLAPKDRRDWKRLPGCSGVNT</sequence>
<accession>A0A0W8CFA5</accession>
<evidence type="ECO:0000313" key="3">
    <source>
        <dbReference type="Proteomes" id="UP000052943"/>
    </source>
</evidence>
<feature type="region of interest" description="Disordered" evidence="1">
    <location>
        <begin position="145"/>
        <end position="325"/>
    </location>
</feature>
<feature type="compositionally biased region" description="Basic and acidic residues" evidence="1">
    <location>
        <begin position="222"/>
        <end position="244"/>
    </location>
</feature>
<dbReference type="EMBL" id="LNFO01003543">
    <property type="protein sequence ID" value="KUF82718.1"/>
    <property type="molecule type" value="Genomic_DNA"/>
</dbReference>
<feature type="compositionally biased region" description="Polar residues" evidence="1">
    <location>
        <begin position="153"/>
        <end position="163"/>
    </location>
</feature>
<dbReference type="OrthoDB" id="90269at2759"/>
<feature type="compositionally biased region" description="Low complexity" evidence="1">
    <location>
        <begin position="57"/>
        <end position="73"/>
    </location>
</feature>
<proteinExistence type="predicted"/>
<dbReference type="Proteomes" id="UP000052943">
    <property type="component" value="Unassembled WGS sequence"/>
</dbReference>
<evidence type="ECO:0000256" key="1">
    <source>
        <dbReference type="SAM" id="MobiDB-lite"/>
    </source>
</evidence>
<feature type="compositionally biased region" description="Basic residues" evidence="1">
    <location>
        <begin position="269"/>
        <end position="283"/>
    </location>
</feature>
<feature type="compositionally biased region" description="Polar residues" evidence="1">
    <location>
        <begin position="175"/>
        <end position="189"/>
    </location>
</feature>
<name>A0A0W8CFA5_PHYNI</name>
<protein>
    <submittedName>
        <fullName evidence="2">Uncharacterized protein</fullName>
    </submittedName>
</protein>
<gene>
    <name evidence="2" type="ORF">AM587_10002745</name>
</gene>
<feature type="compositionally biased region" description="Low complexity" evidence="1">
    <location>
        <begin position="298"/>
        <end position="314"/>
    </location>
</feature>